<dbReference type="AlphaFoldDB" id="A0A3M7SVE4"/>
<accession>A0A3M7SVE4</accession>
<comment type="caution">
    <text evidence="1">The sequence shown here is derived from an EMBL/GenBank/DDBJ whole genome shotgun (WGS) entry which is preliminary data.</text>
</comment>
<protein>
    <submittedName>
        <fullName evidence="1">Uncharacterized protein</fullName>
    </submittedName>
</protein>
<reference evidence="1 2" key="1">
    <citation type="journal article" date="2018" name="Sci. Rep.">
        <title>Genomic signatures of local adaptation to the degree of environmental predictability in rotifers.</title>
        <authorList>
            <person name="Franch-Gras L."/>
            <person name="Hahn C."/>
            <person name="Garcia-Roger E.M."/>
            <person name="Carmona M.J."/>
            <person name="Serra M."/>
            <person name="Gomez A."/>
        </authorList>
    </citation>
    <scope>NUCLEOTIDE SEQUENCE [LARGE SCALE GENOMIC DNA]</scope>
    <source>
        <strain evidence="1">HYR1</strain>
    </source>
</reference>
<name>A0A3M7SVE4_BRAPC</name>
<dbReference type="Proteomes" id="UP000276133">
    <property type="component" value="Unassembled WGS sequence"/>
</dbReference>
<dbReference type="EMBL" id="REGN01000739">
    <property type="protein sequence ID" value="RNA39560.1"/>
    <property type="molecule type" value="Genomic_DNA"/>
</dbReference>
<proteinExistence type="predicted"/>
<organism evidence="1 2">
    <name type="scientific">Brachionus plicatilis</name>
    <name type="common">Marine rotifer</name>
    <name type="synonym">Brachionus muelleri</name>
    <dbReference type="NCBI Taxonomy" id="10195"/>
    <lineage>
        <taxon>Eukaryota</taxon>
        <taxon>Metazoa</taxon>
        <taxon>Spiralia</taxon>
        <taxon>Gnathifera</taxon>
        <taxon>Rotifera</taxon>
        <taxon>Eurotatoria</taxon>
        <taxon>Monogononta</taxon>
        <taxon>Pseudotrocha</taxon>
        <taxon>Ploima</taxon>
        <taxon>Brachionidae</taxon>
        <taxon>Brachionus</taxon>
    </lineage>
</organism>
<evidence type="ECO:0000313" key="1">
    <source>
        <dbReference type="EMBL" id="RNA39560.1"/>
    </source>
</evidence>
<keyword evidence="2" id="KW-1185">Reference proteome</keyword>
<evidence type="ECO:0000313" key="2">
    <source>
        <dbReference type="Proteomes" id="UP000276133"/>
    </source>
</evidence>
<sequence length="70" mass="8424">MKVLSEITIKKLYQLIGTNYFTVMIITKRKAEHHLTIRFILNLQKRRNDCAIKFQMLACLKIYQEFQVSF</sequence>
<gene>
    <name evidence="1" type="ORF">BpHYR1_012635</name>
</gene>